<evidence type="ECO:0000313" key="4">
    <source>
        <dbReference type="EMBL" id="GAG83382.1"/>
    </source>
</evidence>
<feature type="domain" description="Signal transduction histidine kinase dimerisation/phosphoacceptor" evidence="3">
    <location>
        <begin position="259"/>
        <end position="295"/>
    </location>
</feature>
<evidence type="ECO:0000256" key="1">
    <source>
        <dbReference type="SAM" id="Coils"/>
    </source>
</evidence>
<evidence type="ECO:0000256" key="2">
    <source>
        <dbReference type="SAM" id="Phobius"/>
    </source>
</evidence>
<dbReference type="GO" id="GO:0000155">
    <property type="term" value="F:phosphorelay sensor kinase activity"/>
    <property type="evidence" value="ECO:0007669"/>
    <property type="project" value="InterPro"/>
</dbReference>
<feature type="non-terminal residue" evidence="4">
    <location>
        <position position="298"/>
    </location>
</feature>
<feature type="coiled-coil region" evidence="1">
    <location>
        <begin position="43"/>
        <end position="90"/>
    </location>
</feature>
<reference evidence="4" key="1">
    <citation type="journal article" date="2014" name="Front. Microbiol.">
        <title>High frequency of phylogenetically diverse reductive dehalogenase-homologous genes in deep subseafloor sedimentary metagenomes.</title>
        <authorList>
            <person name="Kawai M."/>
            <person name="Futagami T."/>
            <person name="Toyoda A."/>
            <person name="Takaki Y."/>
            <person name="Nishi S."/>
            <person name="Hori S."/>
            <person name="Arai W."/>
            <person name="Tsubouchi T."/>
            <person name="Morono Y."/>
            <person name="Uchiyama I."/>
            <person name="Ito T."/>
            <person name="Fujiyama A."/>
            <person name="Inagaki F."/>
            <person name="Takami H."/>
        </authorList>
    </citation>
    <scope>NUCLEOTIDE SEQUENCE</scope>
    <source>
        <strain evidence="4">Expedition CK06-06</strain>
    </source>
</reference>
<evidence type="ECO:0000259" key="3">
    <source>
        <dbReference type="Pfam" id="PF00512"/>
    </source>
</evidence>
<dbReference type="CDD" id="cd00082">
    <property type="entry name" value="HisKA"/>
    <property type="match status" value="1"/>
</dbReference>
<dbReference type="AlphaFoldDB" id="X1BQA6"/>
<feature type="non-terminal residue" evidence="4">
    <location>
        <position position="1"/>
    </location>
</feature>
<name>X1BQA6_9ZZZZ</name>
<feature type="transmembrane region" description="Helical" evidence="2">
    <location>
        <begin position="226"/>
        <end position="250"/>
    </location>
</feature>
<dbReference type="SUPFAM" id="SSF47384">
    <property type="entry name" value="Homodimeric domain of signal transducing histidine kinase"/>
    <property type="match status" value="1"/>
</dbReference>
<keyword evidence="2" id="KW-0472">Membrane</keyword>
<gene>
    <name evidence="4" type="ORF">S01H4_33916</name>
</gene>
<comment type="caution">
    <text evidence="4">The sequence shown here is derived from an EMBL/GenBank/DDBJ whole genome shotgun (WGS) entry which is preliminary data.</text>
</comment>
<proteinExistence type="predicted"/>
<dbReference type="EMBL" id="BART01017899">
    <property type="protein sequence ID" value="GAG83382.1"/>
    <property type="molecule type" value="Genomic_DNA"/>
</dbReference>
<dbReference type="Gene3D" id="1.10.287.130">
    <property type="match status" value="1"/>
</dbReference>
<keyword evidence="2" id="KW-1133">Transmembrane helix</keyword>
<dbReference type="Pfam" id="PF00512">
    <property type="entry name" value="HisKA"/>
    <property type="match status" value="1"/>
</dbReference>
<dbReference type="InterPro" id="IPR003661">
    <property type="entry name" value="HisK_dim/P_dom"/>
</dbReference>
<organism evidence="4">
    <name type="scientific">marine sediment metagenome</name>
    <dbReference type="NCBI Taxonomy" id="412755"/>
    <lineage>
        <taxon>unclassified sequences</taxon>
        <taxon>metagenomes</taxon>
        <taxon>ecological metagenomes</taxon>
    </lineage>
</organism>
<sequence length="298" mass="34608">YQIGSIYLKIDRKINGDEAFIELYSSLLESRWPLTKNQFHFYRNRVKDVIKTSTAEIAEQEDEKDLVKRLEKLQMREEEQLNRMNQIENLIQKVFPLIETKRSVASAAPGNFYHISEIIGKEIYLVSYTLLAKNLIFGVKINSEVLAERLIPQILGKLPLREDWLVQVRDEFGNVLAGQDMTNLKDPVPPLSYSEGFEDNFIPWKINIYQIDPGLAERQFNLRRNIYILTVAVVIVAILFGGFLAIRSIAKELQIAKLKSEFVSTVSHEFRTPLTSIRYLAELLQRGRVQEDNKKQQY</sequence>
<keyword evidence="2" id="KW-0812">Transmembrane</keyword>
<protein>
    <recommendedName>
        <fullName evidence="3">Signal transduction histidine kinase dimerisation/phosphoacceptor domain-containing protein</fullName>
    </recommendedName>
</protein>
<accession>X1BQA6</accession>
<keyword evidence="1" id="KW-0175">Coiled coil</keyword>
<dbReference type="InterPro" id="IPR036097">
    <property type="entry name" value="HisK_dim/P_sf"/>
</dbReference>